<evidence type="ECO:0000313" key="2">
    <source>
        <dbReference type="Proteomes" id="UP000319004"/>
    </source>
</evidence>
<reference evidence="1 2" key="1">
    <citation type="submission" date="2019-03" db="EMBL/GenBank/DDBJ databases">
        <title>Deep-cultivation of Planctomycetes and their phenomic and genomic characterization uncovers novel biology.</title>
        <authorList>
            <person name="Wiegand S."/>
            <person name="Jogler M."/>
            <person name="Boedeker C."/>
            <person name="Pinto D."/>
            <person name="Vollmers J."/>
            <person name="Rivas-Marin E."/>
            <person name="Kohn T."/>
            <person name="Peeters S.H."/>
            <person name="Heuer A."/>
            <person name="Rast P."/>
            <person name="Oberbeckmann S."/>
            <person name="Bunk B."/>
            <person name="Jeske O."/>
            <person name="Meyerdierks A."/>
            <person name="Storesund J.E."/>
            <person name="Kallscheuer N."/>
            <person name="Luecker S."/>
            <person name="Lage O.M."/>
            <person name="Pohl T."/>
            <person name="Merkel B.J."/>
            <person name="Hornburger P."/>
            <person name="Mueller R.-W."/>
            <person name="Bruemmer F."/>
            <person name="Labrenz M."/>
            <person name="Spormann A.M."/>
            <person name="Op den Camp H."/>
            <person name="Overmann J."/>
            <person name="Amann R."/>
            <person name="Jetten M.S.M."/>
            <person name="Mascher T."/>
            <person name="Medema M.H."/>
            <person name="Devos D.P."/>
            <person name="Kaster A.-K."/>
            <person name="Ovreas L."/>
            <person name="Rohde M."/>
            <person name="Galperin M.Y."/>
            <person name="Jogler C."/>
        </authorList>
    </citation>
    <scope>NUCLEOTIDE SEQUENCE [LARGE SCALE GENOMIC DNA]</scope>
    <source>
        <strain evidence="1 2">Enr13</strain>
    </source>
</reference>
<evidence type="ECO:0000313" key="1">
    <source>
        <dbReference type="EMBL" id="QDV43562.1"/>
    </source>
</evidence>
<dbReference type="Proteomes" id="UP000319004">
    <property type="component" value="Chromosome"/>
</dbReference>
<dbReference type="EMBL" id="CP037423">
    <property type="protein sequence ID" value="QDV43562.1"/>
    <property type="molecule type" value="Genomic_DNA"/>
</dbReference>
<sequence>MNTPPTVIESITDQYWTDQDRSREETYGTKRMIDNIEVLDRVDD</sequence>
<accession>A0A518HRT7</accession>
<dbReference type="AlphaFoldDB" id="A0A518HRT7"/>
<gene>
    <name evidence="1" type="ORF">Enr13x_34190</name>
</gene>
<protein>
    <submittedName>
        <fullName evidence="1">Uncharacterized protein</fullName>
    </submittedName>
</protein>
<keyword evidence="2" id="KW-1185">Reference proteome</keyword>
<proteinExistence type="predicted"/>
<name>A0A518HRT7_9BACT</name>
<dbReference type="KEGG" id="snep:Enr13x_34190"/>
<organism evidence="1 2">
    <name type="scientific">Stieleria neptunia</name>
    <dbReference type="NCBI Taxonomy" id="2527979"/>
    <lineage>
        <taxon>Bacteria</taxon>
        <taxon>Pseudomonadati</taxon>
        <taxon>Planctomycetota</taxon>
        <taxon>Planctomycetia</taxon>
        <taxon>Pirellulales</taxon>
        <taxon>Pirellulaceae</taxon>
        <taxon>Stieleria</taxon>
    </lineage>
</organism>
<dbReference type="RefSeq" id="WP_261344185.1">
    <property type="nucleotide sequence ID" value="NZ_CP037423.1"/>
</dbReference>